<dbReference type="AlphaFoldDB" id="A0A495JT81"/>
<comment type="caution">
    <text evidence="2">The sequence shown here is derived from an EMBL/GenBank/DDBJ whole genome shotgun (WGS) entry which is preliminary data.</text>
</comment>
<evidence type="ECO:0000313" key="2">
    <source>
        <dbReference type="EMBL" id="RKR91748.1"/>
    </source>
</evidence>
<organism evidence="2 3">
    <name type="scientific">Micromonospora pisi</name>
    <dbReference type="NCBI Taxonomy" id="589240"/>
    <lineage>
        <taxon>Bacteria</taxon>
        <taxon>Bacillati</taxon>
        <taxon>Actinomycetota</taxon>
        <taxon>Actinomycetes</taxon>
        <taxon>Micromonosporales</taxon>
        <taxon>Micromonosporaceae</taxon>
        <taxon>Micromonospora</taxon>
    </lineage>
</organism>
<proteinExistence type="predicted"/>
<feature type="compositionally biased region" description="Pro residues" evidence="1">
    <location>
        <begin position="1"/>
        <end position="13"/>
    </location>
</feature>
<dbReference type="EMBL" id="RBKT01000001">
    <property type="protein sequence ID" value="RKR91748.1"/>
    <property type="molecule type" value="Genomic_DNA"/>
</dbReference>
<accession>A0A495JT81</accession>
<gene>
    <name evidence="2" type="ORF">BDK92_6154</name>
</gene>
<evidence type="ECO:0000313" key="3">
    <source>
        <dbReference type="Proteomes" id="UP000277671"/>
    </source>
</evidence>
<evidence type="ECO:0000256" key="1">
    <source>
        <dbReference type="SAM" id="MobiDB-lite"/>
    </source>
</evidence>
<dbReference type="Proteomes" id="UP000277671">
    <property type="component" value="Unassembled WGS sequence"/>
</dbReference>
<sequence>MSSAPIPGPPRPGVPGAYRPAPPPAARPVDLAGPTGSEGSDGSGHPAVDAALHAIANAANLPPADQIAQYEAAHHTLQETLATIDQA</sequence>
<name>A0A495JT81_9ACTN</name>
<protein>
    <submittedName>
        <fullName evidence="2">Uncharacterized protein</fullName>
    </submittedName>
</protein>
<feature type="region of interest" description="Disordered" evidence="1">
    <location>
        <begin position="1"/>
        <end position="48"/>
    </location>
</feature>
<dbReference type="RefSeq" id="WP_121159860.1">
    <property type="nucleotide sequence ID" value="NZ_RBKT01000001.1"/>
</dbReference>
<keyword evidence="3" id="KW-1185">Reference proteome</keyword>
<reference evidence="2 3" key="1">
    <citation type="submission" date="2018-10" db="EMBL/GenBank/DDBJ databases">
        <title>Sequencing the genomes of 1000 actinobacteria strains.</title>
        <authorList>
            <person name="Klenk H.-P."/>
        </authorList>
    </citation>
    <scope>NUCLEOTIDE SEQUENCE [LARGE SCALE GENOMIC DNA]</scope>
    <source>
        <strain evidence="2 3">DSM 45175</strain>
    </source>
</reference>